<keyword evidence="11" id="KW-1185">Reference proteome</keyword>
<evidence type="ECO:0000256" key="5">
    <source>
        <dbReference type="ARBA" id="ARBA00022840"/>
    </source>
</evidence>
<evidence type="ECO:0000256" key="6">
    <source>
        <dbReference type="ARBA" id="ARBA00047615"/>
    </source>
</evidence>
<protein>
    <recommendedName>
        <fullName evidence="8">Cytidylate kinase</fullName>
        <shortName evidence="8">CK</shortName>
        <ecNumber evidence="8">2.7.4.25</ecNumber>
    </recommendedName>
    <alternativeName>
        <fullName evidence="8">Cytidine monophosphate kinase</fullName>
        <shortName evidence="8">CMP kinase</shortName>
    </alternativeName>
</protein>
<dbReference type="AlphaFoldDB" id="A0A3N0I3V9"/>
<name>A0A3N0I3V9_9FIRM</name>
<evidence type="ECO:0000256" key="7">
    <source>
        <dbReference type="ARBA" id="ARBA00048478"/>
    </source>
</evidence>
<evidence type="ECO:0000313" key="11">
    <source>
        <dbReference type="Proteomes" id="UP000276568"/>
    </source>
</evidence>
<evidence type="ECO:0000256" key="3">
    <source>
        <dbReference type="ARBA" id="ARBA00022741"/>
    </source>
</evidence>
<dbReference type="GO" id="GO:0036430">
    <property type="term" value="F:CMP kinase activity"/>
    <property type="evidence" value="ECO:0007669"/>
    <property type="project" value="RHEA"/>
</dbReference>
<dbReference type="SUPFAM" id="SSF52540">
    <property type="entry name" value="P-loop containing nucleoside triphosphate hydrolases"/>
    <property type="match status" value="1"/>
</dbReference>
<dbReference type="HAMAP" id="MF_00238">
    <property type="entry name" value="Cytidyl_kinase_type1"/>
    <property type="match status" value="1"/>
</dbReference>
<evidence type="ECO:0000313" key="10">
    <source>
        <dbReference type="EMBL" id="RNM31699.1"/>
    </source>
</evidence>
<proteinExistence type="inferred from homology"/>
<dbReference type="NCBIfam" id="TIGR00017">
    <property type="entry name" value="cmk"/>
    <property type="match status" value="1"/>
</dbReference>
<keyword evidence="2 8" id="KW-0808">Transferase</keyword>
<accession>A0A3N0I3V9</accession>
<comment type="catalytic activity">
    <reaction evidence="6 8">
        <text>dCMP + ATP = dCDP + ADP</text>
        <dbReference type="Rhea" id="RHEA:25094"/>
        <dbReference type="ChEBI" id="CHEBI:30616"/>
        <dbReference type="ChEBI" id="CHEBI:57566"/>
        <dbReference type="ChEBI" id="CHEBI:58593"/>
        <dbReference type="ChEBI" id="CHEBI:456216"/>
        <dbReference type="EC" id="2.7.4.25"/>
    </reaction>
</comment>
<evidence type="ECO:0000256" key="1">
    <source>
        <dbReference type="ARBA" id="ARBA00009427"/>
    </source>
</evidence>
<evidence type="ECO:0000256" key="4">
    <source>
        <dbReference type="ARBA" id="ARBA00022777"/>
    </source>
</evidence>
<dbReference type="GO" id="GO:0005829">
    <property type="term" value="C:cytosol"/>
    <property type="evidence" value="ECO:0007669"/>
    <property type="project" value="TreeGrafter"/>
</dbReference>
<dbReference type="EC" id="2.7.4.25" evidence="8"/>
<feature type="domain" description="Cytidylate kinase" evidence="9">
    <location>
        <begin position="7"/>
        <end position="215"/>
    </location>
</feature>
<dbReference type="InterPro" id="IPR011994">
    <property type="entry name" value="Cytidylate_kinase_dom"/>
</dbReference>
<dbReference type="InterPro" id="IPR003136">
    <property type="entry name" value="Cytidylate_kin"/>
</dbReference>
<dbReference type="Proteomes" id="UP000276568">
    <property type="component" value="Unassembled WGS sequence"/>
</dbReference>
<gene>
    <name evidence="8" type="primary">cmk</name>
    <name evidence="10" type="ORF">EDX97_03870</name>
</gene>
<dbReference type="Gene3D" id="3.40.50.300">
    <property type="entry name" value="P-loop containing nucleotide triphosphate hydrolases"/>
    <property type="match status" value="1"/>
</dbReference>
<keyword evidence="8" id="KW-0963">Cytoplasm</keyword>
<dbReference type="RefSeq" id="WP_128519858.1">
    <property type="nucleotide sequence ID" value="NZ_JAQYEM010000064.1"/>
</dbReference>
<dbReference type="PANTHER" id="PTHR21299:SF2">
    <property type="entry name" value="CYTIDYLATE KINASE"/>
    <property type="match status" value="1"/>
</dbReference>
<sequence>MNHKINIAIDGTSGVGKSTIADIVAQKLDMTHLDTGAMYRCVAYYLVSNHVDIQDSTALEKALHDIHIRFDDKVVYLNDVDVSKAIRTNEISMATSKVAALEPVRKKMVALQQEIAKEKGYILDGRDICTVVLPDAEVKIFMSASPSARADRRYKEYINQGIDADYDEILHDIEQRDYQDSHRAISPLKKAEDATEIDTSNMGIQQVVEAVLKLIPVDA</sequence>
<comment type="similarity">
    <text evidence="1 8">Belongs to the cytidylate kinase family. Type 1 subfamily.</text>
</comment>
<evidence type="ECO:0000259" key="9">
    <source>
        <dbReference type="Pfam" id="PF02224"/>
    </source>
</evidence>
<feature type="binding site" evidence="8">
    <location>
        <begin position="11"/>
        <end position="19"/>
    </location>
    <ligand>
        <name>ATP</name>
        <dbReference type="ChEBI" id="CHEBI:30616"/>
    </ligand>
</feature>
<dbReference type="Pfam" id="PF02224">
    <property type="entry name" value="Cytidylate_kin"/>
    <property type="match status" value="1"/>
</dbReference>
<dbReference type="CDD" id="cd02020">
    <property type="entry name" value="CMPK"/>
    <property type="match status" value="1"/>
</dbReference>
<keyword evidence="5 8" id="KW-0067">ATP-binding</keyword>
<dbReference type="GO" id="GO:0036431">
    <property type="term" value="F:dCMP kinase activity"/>
    <property type="evidence" value="ECO:0007669"/>
    <property type="project" value="InterPro"/>
</dbReference>
<dbReference type="GO" id="GO:0006220">
    <property type="term" value="P:pyrimidine nucleotide metabolic process"/>
    <property type="evidence" value="ECO:0007669"/>
    <property type="project" value="UniProtKB-UniRule"/>
</dbReference>
<evidence type="ECO:0000256" key="2">
    <source>
        <dbReference type="ARBA" id="ARBA00022679"/>
    </source>
</evidence>
<dbReference type="EMBL" id="RJQC01000001">
    <property type="protein sequence ID" value="RNM31699.1"/>
    <property type="molecule type" value="Genomic_DNA"/>
</dbReference>
<dbReference type="InterPro" id="IPR027417">
    <property type="entry name" value="P-loop_NTPase"/>
</dbReference>
<keyword evidence="4 8" id="KW-0418">Kinase</keyword>
<comment type="subcellular location">
    <subcellularLocation>
        <location evidence="8">Cytoplasm</location>
    </subcellularLocation>
</comment>
<evidence type="ECO:0000256" key="8">
    <source>
        <dbReference type="HAMAP-Rule" id="MF_00238"/>
    </source>
</evidence>
<dbReference type="GO" id="GO:0015949">
    <property type="term" value="P:nucleobase-containing small molecule interconversion"/>
    <property type="evidence" value="ECO:0007669"/>
    <property type="project" value="TreeGrafter"/>
</dbReference>
<comment type="catalytic activity">
    <reaction evidence="7 8">
        <text>CMP + ATP = CDP + ADP</text>
        <dbReference type="Rhea" id="RHEA:11600"/>
        <dbReference type="ChEBI" id="CHEBI:30616"/>
        <dbReference type="ChEBI" id="CHEBI:58069"/>
        <dbReference type="ChEBI" id="CHEBI:60377"/>
        <dbReference type="ChEBI" id="CHEBI:456216"/>
        <dbReference type="EC" id="2.7.4.25"/>
    </reaction>
</comment>
<dbReference type="GO" id="GO:0005524">
    <property type="term" value="F:ATP binding"/>
    <property type="evidence" value="ECO:0007669"/>
    <property type="project" value="UniProtKB-UniRule"/>
</dbReference>
<dbReference type="OrthoDB" id="9807434at2"/>
<comment type="caution">
    <text evidence="10">The sequence shown here is derived from an EMBL/GenBank/DDBJ whole genome shotgun (WGS) entry which is preliminary data.</text>
</comment>
<reference evidence="10 11" key="1">
    <citation type="submission" date="2018-11" db="EMBL/GenBank/DDBJ databases">
        <title>Clostridium sp. nov., a member of the family Erysipelotrichaceae isolated from pig faeces.</title>
        <authorList>
            <person name="Chang Y.-H."/>
        </authorList>
    </citation>
    <scope>NUCLEOTIDE SEQUENCE [LARGE SCALE GENOMIC DNA]</scope>
    <source>
        <strain evidence="10 11">YH-panp20</strain>
    </source>
</reference>
<keyword evidence="3 8" id="KW-0547">Nucleotide-binding</keyword>
<dbReference type="PANTHER" id="PTHR21299">
    <property type="entry name" value="CYTIDYLATE KINASE/PANTOATE-BETA-ALANINE LIGASE"/>
    <property type="match status" value="1"/>
</dbReference>
<organism evidence="10 11">
    <name type="scientific">Absicoccus porci</name>
    <dbReference type="NCBI Taxonomy" id="2486576"/>
    <lineage>
        <taxon>Bacteria</taxon>
        <taxon>Bacillati</taxon>
        <taxon>Bacillota</taxon>
        <taxon>Erysipelotrichia</taxon>
        <taxon>Erysipelotrichales</taxon>
        <taxon>Erysipelotrichaceae</taxon>
        <taxon>Absicoccus</taxon>
    </lineage>
</organism>